<evidence type="ECO:0000256" key="1">
    <source>
        <dbReference type="ARBA" id="ARBA00005094"/>
    </source>
</evidence>
<keyword evidence="6 9" id="KW-0464">Manganese</keyword>
<dbReference type="InterPro" id="IPR026877">
    <property type="entry name" value="DXPR_C"/>
</dbReference>
<dbReference type="FunFam" id="3.40.50.720:FF:000045">
    <property type="entry name" value="1-deoxy-D-xylulose 5-phosphate reductoisomerase"/>
    <property type="match status" value="1"/>
</dbReference>
<feature type="binding site" evidence="9">
    <location>
        <position position="127"/>
    </location>
    <ligand>
        <name>NADPH</name>
        <dbReference type="ChEBI" id="CHEBI:57783"/>
    </ligand>
</feature>
<keyword evidence="3 9" id="KW-0479">Metal-binding</keyword>
<dbReference type="PANTHER" id="PTHR30525:SF0">
    <property type="entry name" value="1-DEOXY-D-XYLULOSE 5-PHOSPHATE REDUCTOISOMERASE, CHLOROPLASTIC"/>
    <property type="match status" value="1"/>
</dbReference>
<dbReference type="GO" id="GO:0030145">
    <property type="term" value="F:manganese ion binding"/>
    <property type="evidence" value="ECO:0007669"/>
    <property type="project" value="TreeGrafter"/>
</dbReference>
<feature type="binding site" evidence="9">
    <location>
        <position position="153"/>
    </location>
    <ligand>
        <name>Mn(2+)</name>
        <dbReference type="ChEBI" id="CHEBI:29035"/>
    </ligand>
</feature>
<dbReference type="Gene3D" id="3.40.50.720">
    <property type="entry name" value="NAD(P)-binding Rossmann-like Domain"/>
    <property type="match status" value="1"/>
</dbReference>
<dbReference type="NCBIfam" id="NF003938">
    <property type="entry name" value="PRK05447.1-1"/>
    <property type="match status" value="1"/>
</dbReference>
<feature type="binding site" evidence="9">
    <location>
        <position position="221"/>
    </location>
    <ligand>
        <name>1-deoxy-D-xylulose 5-phosphate</name>
        <dbReference type="ChEBI" id="CHEBI:57792"/>
    </ligand>
</feature>
<accession>A0A7G9RK18</accession>
<keyword evidence="13" id="KW-0413">Isomerase</keyword>
<dbReference type="KEGG" id="drg:H9K76_15235"/>
<dbReference type="NCBIfam" id="NF009114">
    <property type="entry name" value="PRK12464.1"/>
    <property type="match status" value="1"/>
</dbReference>
<feature type="binding site" evidence="9">
    <location>
        <position position="225"/>
    </location>
    <ligand>
        <name>Mn(2+)</name>
        <dbReference type="ChEBI" id="CHEBI:29035"/>
    </ligand>
</feature>
<comment type="similarity">
    <text evidence="2 9">Belongs to the DXR family.</text>
</comment>
<dbReference type="PIRSF" id="PIRSF006205">
    <property type="entry name" value="Dxp_reductismrs"/>
    <property type="match status" value="1"/>
</dbReference>
<evidence type="ECO:0000259" key="12">
    <source>
        <dbReference type="Pfam" id="PF13288"/>
    </source>
</evidence>
<feature type="binding site" evidence="9">
    <location>
        <position position="151"/>
    </location>
    <ligand>
        <name>Mn(2+)</name>
        <dbReference type="ChEBI" id="CHEBI:29035"/>
    </ligand>
</feature>
<dbReference type="EC" id="1.1.1.267" evidence="9"/>
<feature type="binding site" evidence="9">
    <location>
        <position position="13"/>
    </location>
    <ligand>
        <name>NADPH</name>
        <dbReference type="ChEBI" id="CHEBI:57783"/>
    </ligand>
</feature>
<dbReference type="GO" id="GO:0070402">
    <property type="term" value="F:NADPH binding"/>
    <property type="evidence" value="ECO:0007669"/>
    <property type="project" value="InterPro"/>
</dbReference>
<dbReference type="Proteomes" id="UP000515811">
    <property type="component" value="Chromosome"/>
</dbReference>
<evidence type="ECO:0000256" key="4">
    <source>
        <dbReference type="ARBA" id="ARBA00022857"/>
    </source>
</evidence>
<evidence type="ECO:0000256" key="7">
    <source>
        <dbReference type="ARBA" id="ARBA00023229"/>
    </source>
</evidence>
<comment type="cofactor">
    <cofactor evidence="9">
        <name>Mg(2+)</name>
        <dbReference type="ChEBI" id="CHEBI:18420"/>
    </cofactor>
    <cofactor evidence="9">
        <name>Mn(2+)</name>
        <dbReference type="ChEBI" id="CHEBI:29035"/>
    </cofactor>
</comment>
<feature type="domain" description="DXP reductoisomerase C-terminal" evidence="12">
    <location>
        <begin position="265"/>
        <end position="381"/>
    </location>
</feature>
<dbReference type="InterPro" id="IPR036169">
    <property type="entry name" value="DXPR_C_sf"/>
</dbReference>
<dbReference type="UniPathway" id="UPA00056">
    <property type="reaction ID" value="UER00092"/>
</dbReference>
<dbReference type="Pfam" id="PF08436">
    <property type="entry name" value="DXP_redisom_C"/>
    <property type="match status" value="1"/>
</dbReference>
<comment type="catalytic activity">
    <reaction evidence="8">
        <text>2-C-methyl-D-erythritol 4-phosphate + NADP(+) = 1-deoxy-D-xylulose 5-phosphate + NADPH + H(+)</text>
        <dbReference type="Rhea" id="RHEA:13717"/>
        <dbReference type="ChEBI" id="CHEBI:15378"/>
        <dbReference type="ChEBI" id="CHEBI:57783"/>
        <dbReference type="ChEBI" id="CHEBI:57792"/>
        <dbReference type="ChEBI" id="CHEBI:58262"/>
        <dbReference type="ChEBI" id="CHEBI:58349"/>
        <dbReference type="EC" id="1.1.1.267"/>
    </reaction>
    <physiologicalReaction direction="right-to-left" evidence="8">
        <dbReference type="Rhea" id="RHEA:13719"/>
    </physiologicalReaction>
</comment>
<keyword evidence="9" id="KW-0460">Magnesium</keyword>
<dbReference type="RefSeq" id="WP_187596215.1">
    <property type="nucleotide sequence ID" value="NZ_CP060714.1"/>
</dbReference>
<feature type="binding site" evidence="9">
    <location>
        <position position="222"/>
    </location>
    <ligand>
        <name>1-deoxy-D-xylulose 5-phosphate</name>
        <dbReference type="ChEBI" id="CHEBI:57792"/>
    </ligand>
</feature>
<dbReference type="NCBIfam" id="TIGR00243">
    <property type="entry name" value="Dxr"/>
    <property type="match status" value="1"/>
</dbReference>
<feature type="binding site" evidence="9">
    <location>
        <position position="209"/>
    </location>
    <ligand>
        <name>NADPH</name>
        <dbReference type="ChEBI" id="CHEBI:57783"/>
    </ligand>
</feature>
<organism evidence="13 14">
    <name type="scientific">Diaphorobacter ruginosibacter</name>
    <dbReference type="NCBI Taxonomy" id="1715720"/>
    <lineage>
        <taxon>Bacteria</taxon>
        <taxon>Pseudomonadati</taxon>
        <taxon>Pseudomonadota</taxon>
        <taxon>Betaproteobacteria</taxon>
        <taxon>Burkholderiales</taxon>
        <taxon>Comamonadaceae</taxon>
        <taxon>Diaphorobacter</taxon>
    </lineage>
</organism>
<dbReference type="EMBL" id="CP060714">
    <property type="protein sequence ID" value="QNN55943.1"/>
    <property type="molecule type" value="Genomic_DNA"/>
</dbReference>
<dbReference type="GO" id="GO:0051484">
    <property type="term" value="P:isopentenyl diphosphate biosynthetic process, methylerythritol 4-phosphate pathway involved in terpenoid biosynthetic process"/>
    <property type="evidence" value="ECO:0007669"/>
    <property type="project" value="UniProtKB-ARBA"/>
</dbReference>
<keyword evidence="7 9" id="KW-0414">Isoprene biosynthesis</keyword>
<evidence type="ECO:0000256" key="5">
    <source>
        <dbReference type="ARBA" id="ARBA00023002"/>
    </source>
</evidence>
<evidence type="ECO:0000259" key="11">
    <source>
        <dbReference type="Pfam" id="PF08436"/>
    </source>
</evidence>
<feature type="binding site" evidence="9">
    <location>
        <position position="216"/>
    </location>
    <ligand>
        <name>1-deoxy-D-xylulose 5-phosphate</name>
        <dbReference type="ChEBI" id="CHEBI:57792"/>
    </ligand>
</feature>
<dbReference type="InterPro" id="IPR036291">
    <property type="entry name" value="NAD(P)-bd_dom_sf"/>
</dbReference>
<keyword evidence="4 9" id="KW-0521">NADP</keyword>
<feature type="binding site" evidence="9">
    <location>
        <position position="152"/>
    </location>
    <ligand>
        <name>1-deoxy-D-xylulose 5-phosphate</name>
        <dbReference type="ChEBI" id="CHEBI:57792"/>
    </ligand>
</feature>
<dbReference type="Pfam" id="PF13288">
    <property type="entry name" value="DXPR_C"/>
    <property type="match status" value="1"/>
</dbReference>
<evidence type="ECO:0000313" key="13">
    <source>
        <dbReference type="EMBL" id="QNN55943.1"/>
    </source>
</evidence>
<feature type="binding site" evidence="9">
    <location>
        <position position="125"/>
    </location>
    <ligand>
        <name>NADPH</name>
        <dbReference type="ChEBI" id="CHEBI:57783"/>
    </ligand>
</feature>
<feature type="binding site" evidence="9">
    <location>
        <position position="14"/>
    </location>
    <ligand>
        <name>NADPH</name>
        <dbReference type="ChEBI" id="CHEBI:57783"/>
    </ligand>
</feature>
<evidence type="ECO:0000256" key="9">
    <source>
        <dbReference type="HAMAP-Rule" id="MF_00183"/>
    </source>
</evidence>
<evidence type="ECO:0000256" key="2">
    <source>
        <dbReference type="ARBA" id="ARBA00006825"/>
    </source>
</evidence>
<dbReference type="GO" id="GO:0030604">
    <property type="term" value="F:1-deoxy-D-xylulose-5-phosphate reductoisomerase activity"/>
    <property type="evidence" value="ECO:0007669"/>
    <property type="project" value="UniProtKB-UniRule"/>
</dbReference>
<feature type="binding site" evidence="9">
    <location>
        <position position="225"/>
    </location>
    <ligand>
        <name>1-deoxy-D-xylulose 5-phosphate</name>
        <dbReference type="ChEBI" id="CHEBI:57792"/>
    </ligand>
</feature>
<dbReference type="Pfam" id="PF02670">
    <property type="entry name" value="DXP_reductoisom"/>
    <property type="match status" value="1"/>
</dbReference>
<name>A0A7G9RK18_9BURK</name>
<keyword evidence="14" id="KW-1185">Reference proteome</keyword>
<dbReference type="Gene3D" id="1.10.1740.10">
    <property type="match status" value="1"/>
</dbReference>
<protein>
    <recommendedName>
        <fullName evidence="9">1-deoxy-D-xylulose 5-phosphate reductoisomerase</fullName>
        <shortName evidence="9">DXP reductoisomerase</shortName>
        <ecNumber evidence="9">1.1.1.267</ecNumber>
    </recommendedName>
    <alternativeName>
        <fullName evidence="9">1-deoxyxylulose-5-phosphate reductoisomerase</fullName>
    </alternativeName>
    <alternativeName>
        <fullName evidence="9">2-C-methyl-D-erythritol 4-phosphate synthase</fullName>
    </alternativeName>
</protein>
<comment type="function">
    <text evidence="9">Catalyzes the NADPH-dependent rearrangement and reduction of 1-deoxy-D-xylulose-5-phosphate (DXP) to 2-C-methyl-D-erythritol 4-phosphate (MEP).</text>
</comment>
<comment type="caution">
    <text evidence="9">Lacks conserved residue(s) required for the propagation of feature annotation.</text>
</comment>
<dbReference type="InterPro" id="IPR013512">
    <property type="entry name" value="DXP_reductoisomerase_N"/>
</dbReference>
<feature type="domain" description="1-deoxy-D-xylulose 5-phosphate reductoisomerase C-terminal" evidence="11">
    <location>
        <begin position="147"/>
        <end position="233"/>
    </location>
</feature>
<feature type="domain" description="1-deoxy-D-xylulose 5-phosphate reductoisomerase N-terminal" evidence="10">
    <location>
        <begin position="5"/>
        <end position="133"/>
    </location>
</feature>
<feature type="binding site" evidence="9">
    <location>
        <position position="11"/>
    </location>
    <ligand>
        <name>NADPH</name>
        <dbReference type="ChEBI" id="CHEBI:57783"/>
    </ligand>
</feature>
<dbReference type="SUPFAM" id="SSF55347">
    <property type="entry name" value="Glyceraldehyde-3-phosphate dehydrogenase-like, C-terminal domain"/>
    <property type="match status" value="1"/>
</dbReference>
<evidence type="ECO:0000256" key="3">
    <source>
        <dbReference type="ARBA" id="ARBA00022723"/>
    </source>
</evidence>
<dbReference type="SUPFAM" id="SSF51735">
    <property type="entry name" value="NAD(P)-binding Rossmann-fold domains"/>
    <property type="match status" value="1"/>
</dbReference>
<reference evidence="13 14" key="1">
    <citation type="submission" date="2020-08" db="EMBL/GenBank/DDBJ databases">
        <title>Genome sequence of Diaphorobacter ruginosibacter DSM 27467T.</title>
        <authorList>
            <person name="Hyun D.-W."/>
            <person name="Bae J.-W."/>
        </authorList>
    </citation>
    <scope>NUCLEOTIDE SEQUENCE [LARGE SCALE GENOMIC DNA]</scope>
    <source>
        <strain evidence="13 14">DSM 27467</strain>
    </source>
</reference>
<feature type="binding site" evidence="9">
    <location>
        <position position="180"/>
    </location>
    <ligand>
        <name>1-deoxy-D-xylulose 5-phosphate</name>
        <dbReference type="ChEBI" id="CHEBI:57792"/>
    </ligand>
</feature>
<evidence type="ECO:0000256" key="8">
    <source>
        <dbReference type="ARBA" id="ARBA00048543"/>
    </source>
</evidence>
<proteinExistence type="inferred from homology"/>
<evidence type="ECO:0000256" key="6">
    <source>
        <dbReference type="ARBA" id="ARBA00023211"/>
    </source>
</evidence>
<evidence type="ECO:0000313" key="14">
    <source>
        <dbReference type="Proteomes" id="UP000515811"/>
    </source>
</evidence>
<dbReference type="InterPro" id="IPR013644">
    <property type="entry name" value="DXP_reductoisomerase_C"/>
</dbReference>
<sequence>MKQRLTVLGSTGSIGTNTLDVVARHLDHYEVFALSASTRVELMLAQCAQFKPRYAVMASAPHAKELADRLKANGIATEVLQSADALELIAAHPEVDAVMAAIVGAAGLASCMAAARAGKRLLLANKEAIVVGGEVFMHAVKQGGATLLPIDSEHSAIFQSLPEDASTWARRVDHILLTASGGPFRTRDPKTLRDVTPDQACAHPNFAMGRKISIDSATMMNKALEVIEARWLFNLAPEQIKVVIHPQQIIHSMVQFVDASIIAQLGTPDMRVPIAVGLAWPERIESGTPRLDFGQLAALTFEEADAVRFPGLHLSWQALRAPSGTTAVLNAANEVAVAAFLSGQIRFDQIHRINLETLERVIPSNPDSLQALLALDAQTRAAAQEAVARI</sequence>
<dbReference type="AlphaFoldDB" id="A0A7G9RK18"/>
<gene>
    <name evidence="9" type="primary">dxr</name>
    <name evidence="13" type="ORF">H9K76_15235</name>
</gene>
<dbReference type="InterPro" id="IPR003821">
    <property type="entry name" value="DXP_reductoisomerase"/>
</dbReference>
<feature type="binding site" evidence="9">
    <location>
        <position position="153"/>
    </location>
    <ligand>
        <name>1-deoxy-D-xylulose 5-phosphate</name>
        <dbReference type="ChEBI" id="CHEBI:57792"/>
    </ligand>
</feature>
<dbReference type="HAMAP" id="MF_00183">
    <property type="entry name" value="DXP_reductoisom"/>
    <property type="match status" value="1"/>
</dbReference>
<comment type="pathway">
    <text evidence="1 9">Isoprenoid biosynthesis; isopentenyl diphosphate biosynthesis via DXP pathway; isopentenyl diphosphate from 1-deoxy-D-xylulose 5-phosphate: step 1/6.</text>
</comment>
<keyword evidence="5 9" id="KW-0560">Oxidoreductase</keyword>
<evidence type="ECO:0000259" key="10">
    <source>
        <dbReference type="Pfam" id="PF02670"/>
    </source>
</evidence>
<feature type="binding site" evidence="9">
    <location>
        <position position="12"/>
    </location>
    <ligand>
        <name>NADPH</name>
        <dbReference type="ChEBI" id="CHEBI:57783"/>
    </ligand>
</feature>
<dbReference type="SUPFAM" id="SSF69055">
    <property type="entry name" value="1-deoxy-D-xylulose-5-phosphate reductoisomerase, C-terminal domain"/>
    <property type="match status" value="1"/>
</dbReference>
<dbReference type="GO" id="GO:0016853">
    <property type="term" value="F:isomerase activity"/>
    <property type="evidence" value="ECO:0007669"/>
    <property type="project" value="UniProtKB-KW"/>
</dbReference>
<feature type="binding site" evidence="9">
    <location>
        <position position="203"/>
    </location>
    <ligand>
        <name>1-deoxy-D-xylulose 5-phosphate</name>
        <dbReference type="ChEBI" id="CHEBI:57792"/>
    </ligand>
</feature>
<feature type="binding site" evidence="9">
    <location>
        <position position="126"/>
    </location>
    <ligand>
        <name>1-deoxy-D-xylulose 5-phosphate</name>
        <dbReference type="ChEBI" id="CHEBI:57792"/>
    </ligand>
</feature>
<dbReference type="PANTHER" id="PTHR30525">
    <property type="entry name" value="1-DEOXY-D-XYLULOSE 5-PHOSPHATE REDUCTOISOMERASE"/>
    <property type="match status" value="1"/>
</dbReference>